<evidence type="ECO:0000313" key="2">
    <source>
        <dbReference type="Proteomes" id="UP001596161"/>
    </source>
</evidence>
<organism evidence="1 2">
    <name type="scientific">Adhaeribacter terreus</name>
    <dbReference type="NCBI Taxonomy" id="529703"/>
    <lineage>
        <taxon>Bacteria</taxon>
        <taxon>Pseudomonadati</taxon>
        <taxon>Bacteroidota</taxon>
        <taxon>Cytophagia</taxon>
        <taxon>Cytophagales</taxon>
        <taxon>Hymenobacteraceae</taxon>
        <taxon>Adhaeribacter</taxon>
    </lineage>
</organism>
<dbReference type="InterPro" id="IPR043733">
    <property type="entry name" value="DUF5677"/>
</dbReference>
<sequence>MGRFKKIEIKGLFFENFNKLFDDALIEAINSTDLTEKQIIEKLAPEFEGLFSKYEESISNLYAEKQNINLDNFLKVHFKNQKTIAETNKDSFNPFLSYINISVVVYKKIIEQTKRKKIDSTLKINIALYGLVLRRAQQIVDLLLSGFIDAAMIVWRSLYENAIILLVIAIENNNELADKFFQHSIKNSQRKIVSYNNNYQDLKFKPLPITTEKILKEETERLNQKYGKDFLSNEFGWADDLFPGKQKANFKLLEEKVQMNRFRPYYLICCEQIHSNFNAFNNFMSGSKIVLPSLLNQEIDMKSFIDPMQYTVAILHEVNDYILYEFSTEKEFNVNSLFTQKIFNKLQFSFKPS</sequence>
<accession>A0ABW0EDE7</accession>
<name>A0ABW0EDE7_9BACT</name>
<comment type="caution">
    <text evidence="1">The sequence shown here is derived from an EMBL/GenBank/DDBJ whole genome shotgun (WGS) entry which is preliminary data.</text>
</comment>
<evidence type="ECO:0000313" key="1">
    <source>
        <dbReference type="EMBL" id="MFC5272397.1"/>
    </source>
</evidence>
<reference evidence="2" key="1">
    <citation type="journal article" date="2019" name="Int. J. Syst. Evol. Microbiol.">
        <title>The Global Catalogue of Microorganisms (GCM) 10K type strain sequencing project: providing services to taxonomists for standard genome sequencing and annotation.</title>
        <authorList>
            <consortium name="The Broad Institute Genomics Platform"/>
            <consortium name="The Broad Institute Genome Sequencing Center for Infectious Disease"/>
            <person name="Wu L."/>
            <person name="Ma J."/>
        </authorList>
    </citation>
    <scope>NUCLEOTIDE SEQUENCE [LARGE SCALE GENOMIC DNA]</scope>
    <source>
        <strain evidence="2">KACC 12602</strain>
    </source>
</reference>
<dbReference type="Proteomes" id="UP001596161">
    <property type="component" value="Unassembled WGS sequence"/>
</dbReference>
<keyword evidence="2" id="KW-1185">Reference proteome</keyword>
<dbReference type="Pfam" id="PF18928">
    <property type="entry name" value="DUF5677"/>
    <property type="match status" value="1"/>
</dbReference>
<proteinExistence type="predicted"/>
<gene>
    <name evidence="1" type="ORF">ACFPIB_17410</name>
</gene>
<dbReference type="RefSeq" id="WP_378018756.1">
    <property type="nucleotide sequence ID" value="NZ_JBHSKT010000018.1"/>
</dbReference>
<dbReference type="EMBL" id="JBHSKT010000018">
    <property type="protein sequence ID" value="MFC5272397.1"/>
    <property type="molecule type" value="Genomic_DNA"/>
</dbReference>
<protein>
    <submittedName>
        <fullName evidence="1">DUF5677 domain-containing protein</fullName>
    </submittedName>
</protein>